<evidence type="ECO:0000313" key="2">
    <source>
        <dbReference type="Proteomes" id="UP000830115"/>
    </source>
</evidence>
<dbReference type="RefSeq" id="WP_248867552.1">
    <property type="nucleotide sequence ID" value="NZ_CP086322.1"/>
</dbReference>
<proteinExistence type="predicted"/>
<accession>A0ABY4MJP3</accession>
<dbReference type="EMBL" id="CP086322">
    <property type="protein sequence ID" value="UQA96625.1"/>
    <property type="molecule type" value="Genomic_DNA"/>
</dbReference>
<sequence>MVPGAATVRVSQHQPGQNWPSLYARAYDAGRQLISLNRAQRVTVARWVIRAHPDVHWDETYDLDLATGTLRRAAAAHTSTGGGR</sequence>
<evidence type="ECO:0000313" key="1">
    <source>
        <dbReference type="EMBL" id="UQA96625.1"/>
    </source>
</evidence>
<organism evidence="1 2">
    <name type="scientific">Streptomyces halobius</name>
    <dbReference type="NCBI Taxonomy" id="2879846"/>
    <lineage>
        <taxon>Bacteria</taxon>
        <taxon>Bacillati</taxon>
        <taxon>Actinomycetota</taxon>
        <taxon>Actinomycetes</taxon>
        <taxon>Kitasatosporales</taxon>
        <taxon>Streptomycetaceae</taxon>
        <taxon>Streptomyces</taxon>
    </lineage>
</organism>
<protein>
    <submittedName>
        <fullName evidence="1">Uncharacterized protein</fullName>
    </submittedName>
</protein>
<keyword evidence="2" id="KW-1185">Reference proteome</keyword>
<name>A0ABY4MJP3_9ACTN</name>
<reference evidence="1" key="1">
    <citation type="submission" date="2021-10" db="EMBL/GenBank/DDBJ databases">
        <title>Streptomyces nigrumlapis sp.nov.,an antimicrobial producing actinobacterium isolated from Black Gobi rocks.</title>
        <authorList>
            <person name="Wen Y."/>
            <person name="Zhang W."/>
            <person name="Liu X.G."/>
        </authorList>
    </citation>
    <scope>NUCLEOTIDE SEQUENCE</scope>
    <source>
        <strain evidence="1">ST13-2-2</strain>
    </source>
</reference>
<gene>
    <name evidence="1" type="ORF">K9S39_36340</name>
</gene>
<dbReference type="Proteomes" id="UP000830115">
    <property type="component" value="Chromosome"/>
</dbReference>